<feature type="transmembrane region" description="Helical" evidence="7">
    <location>
        <begin position="50"/>
        <end position="70"/>
    </location>
</feature>
<feature type="transmembrane region" description="Helical" evidence="7">
    <location>
        <begin position="394"/>
        <end position="420"/>
    </location>
</feature>
<dbReference type="Proteomes" id="UP000310636">
    <property type="component" value="Unassembled WGS sequence"/>
</dbReference>
<evidence type="ECO:0000256" key="4">
    <source>
        <dbReference type="ARBA" id="ARBA00022692"/>
    </source>
</evidence>
<evidence type="ECO:0000256" key="6">
    <source>
        <dbReference type="ARBA" id="ARBA00023136"/>
    </source>
</evidence>
<keyword evidence="5 7" id="KW-1133">Transmembrane helix</keyword>
<evidence type="ECO:0000256" key="5">
    <source>
        <dbReference type="ARBA" id="ARBA00022989"/>
    </source>
</evidence>
<dbReference type="Pfam" id="PF00860">
    <property type="entry name" value="Xan_ur_permease"/>
    <property type="match status" value="1"/>
</dbReference>
<organism evidence="8 9">
    <name type="scientific">Cohnella fermenti</name>
    <dbReference type="NCBI Taxonomy" id="2565925"/>
    <lineage>
        <taxon>Bacteria</taxon>
        <taxon>Bacillati</taxon>
        <taxon>Bacillota</taxon>
        <taxon>Bacilli</taxon>
        <taxon>Bacillales</taxon>
        <taxon>Paenibacillaceae</taxon>
        <taxon>Cohnella</taxon>
    </lineage>
</organism>
<dbReference type="OrthoDB" id="9805749at2"/>
<dbReference type="AlphaFoldDB" id="A0A4S4BXN7"/>
<feature type="transmembrane region" description="Helical" evidence="7">
    <location>
        <begin position="342"/>
        <end position="362"/>
    </location>
</feature>
<feature type="transmembrane region" description="Helical" evidence="7">
    <location>
        <begin position="369"/>
        <end position="388"/>
    </location>
</feature>
<dbReference type="PANTHER" id="PTHR42810">
    <property type="entry name" value="PURINE PERMEASE C1399.01C-RELATED"/>
    <property type="match status" value="1"/>
</dbReference>
<gene>
    <name evidence="8" type="ORF">E6C55_11215</name>
</gene>
<evidence type="ECO:0000313" key="8">
    <source>
        <dbReference type="EMBL" id="THF79896.1"/>
    </source>
</evidence>
<dbReference type="GO" id="GO:0005886">
    <property type="term" value="C:plasma membrane"/>
    <property type="evidence" value="ECO:0007669"/>
    <property type="project" value="TreeGrafter"/>
</dbReference>
<feature type="transmembrane region" description="Helical" evidence="7">
    <location>
        <begin position="230"/>
        <end position="247"/>
    </location>
</feature>
<proteinExistence type="inferred from homology"/>
<dbReference type="GO" id="GO:0042907">
    <property type="term" value="F:xanthine transmembrane transporter activity"/>
    <property type="evidence" value="ECO:0007669"/>
    <property type="project" value="TreeGrafter"/>
</dbReference>
<comment type="similarity">
    <text evidence="2">Belongs to the nucleobase:cation symporter-2 (NCS2) (TC 2.A.40) family.</text>
</comment>
<keyword evidence="9" id="KW-1185">Reference proteome</keyword>
<dbReference type="NCBIfam" id="NF037981">
    <property type="entry name" value="NCS2_1"/>
    <property type="match status" value="1"/>
</dbReference>
<dbReference type="InterPro" id="IPR006043">
    <property type="entry name" value="NCS2"/>
</dbReference>
<reference evidence="8 9" key="1">
    <citation type="submission" date="2019-04" db="EMBL/GenBank/DDBJ databases">
        <title>Cohnella sp. nov. isolated from preserved vegetables.</title>
        <authorList>
            <person name="Lin S.-Y."/>
            <person name="Hung M.-H."/>
            <person name="Young C.-C."/>
        </authorList>
    </citation>
    <scope>NUCLEOTIDE SEQUENCE [LARGE SCALE GENOMIC DNA]</scope>
    <source>
        <strain evidence="8 9">CC-MHH1044</strain>
    </source>
</reference>
<comment type="caution">
    <text evidence="8">The sequence shown here is derived from an EMBL/GenBank/DDBJ whole genome shotgun (WGS) entry which is preliminary data.</text>
</comment>
<accession>A0A4S4BXN7</accession>
<evidence type="ECO:0000256" key="7">
    <source>
        <dbReference type="SAM" id="Phobius"/>
    </source>
</evidence>
<keyword evidence="3" id="KW-0813">Transport</keyword>
<evidence type="ECO:0000313" key="9">
    <source>
        <dbReference type="Proteomes" id="UP000310636"/>
    </source>
</evidence>
<dbReference type="PANTHER" id="PTHR42810:SF2">
    <property type="entry name" value="PURINE PERMEASE C1399.01C-RELATED"/>
    <property type="match status" value="1"/>
</dbReference>
<comment type="subcellular location">
    <subcellularLocation>
        <location evidence="1">Membrane</location>
        <topology evidence="1">Multi-pass membrane protein</topology>
    </subcellularLocation>
</comment>
<evidence type="ECO:0000256" key="1">
    <source>
        <dbReference type="ARBA" id="ARBA00004141"/>
    </source>
</evidence>
<feature type="transmembrane region" description="Helical" evidence="7">
    <location>
        <begin position="124"/>
        <end position="144"/>
    </location>
</feature>
<evidence type="ECO:0000256" key="3">
    <source>
        <dbReference type="ARBA" id="ARBA00022448"/>
    </source>
</evidence>
<protein>
    <submittedName>
        <fullName evidence="8">Uracil permease</fullName>
    </submittedName>
</protein>
<dbReference type="EMBL" id="SSOB01000012">
    <property type="protein sequence ID" value="THF79896.1"/>
    <property type="molecule type" value="Genomic_DNA"/>
</dbReference>
<keyword evidence="6 7" id="KW-0472">Membrane</keyword>
<dbReference type="RefSeq" id="WP_136369885.1">
    <property type="nucleotide sequence ID" value="NZ_SSOB01000012.1"/>
</dbReference>
<feature type="transmembrane region" description="Helical" evidence="7">
    <location>
        <begin position="189"/>
        <end position="210"/>
    </location>
</feature>
<feature type="transmembrane region" description="Helical" evidence="7">
    <location>
        <begin position="314"/>
        <end position="336"/>
    </location>
</feature>
<feature type="transmembrane region" description="Helical" evidence="7">
    <location>
        <begin position="164"/>
        <end position="182"/>
    </location>
</feature>
<name>A0A4S4BXN7_9BACL</name>
<sequence length="441" mass="45418">MDAKLQVEQKVGGMQGALLGLQHVFVSNVWLDPLFIAAMIGMAPLAASNLINAVFVAAGFVTLLQATRLARLPIVQGPSASFDALMISTAKTHGLAAASGGILVAAAAAFLLSVTGAIGKLARWFTPAVSGTVICTVGLVLAQFTLLEFLGGAPGDETYLTAETLLLSISTAVAVIALSLFGRGLARRFAFLIGLLVGDAIAAGTAGLDWRSVREAAWFGWPELMPYGAFEWHGAVIAAFLCAYLAATMEAMGVYQAAAEVTDTKLDDGQLRRGFAGEAGGSLLSAFLGGLPTTAYAQNVGLLRLTRSGSRFPIVWAGGILLVLGFVPKAGALLALTPGAVIGGLFLPAAAGLFSSGISLLSRMEKTEANFTVVGVSLLLAVALPGNVEGIAGFWGTLLSNSILIGATLVLLLQFLLVSLPRRLSPLAGRQEDALPEEGQP</sequence>
<feature type="transmembrane region" description="Helical" evidence="7">
    <location>
        <begin position="90"/>
        <end position="112"/>
    </location>
</feature>
<keyword evidence="4 7" id="KW-0812">Transmembrane</keyword>
<evidence type="ECO:0000256" key="2">
    <source>
        <dbReference type="ARBA" id="ARBA00008821"/>
    </source>
</evidence>